<evidence type="ECO:0000313" key="2">
    <source>
        <dbReference type="EMBL" id="GAA4078458.1"/>
    </source>
</evidence>
<dbReference type="RefSeq" id="WP_344913466.1">
    <property type="nucleotide sequence ID" value="NZ_BAABDL010000131.1"/>
</dbReference>
<dbReference type="EMBL" id="BAABDL010000131">
    <property type="protein sequence ID" value="GAA4078458.1"/>
    <property type="molecule type" value="Genomic_DNA"/>
</dbReference>
<dbReference type="PROSITE" id="PS50943">
    <property type="entry name" value="HTH_CROC1"/>
    <property type="match status" value="1"/>
</dbReference>
<gene>
    <name evidence="2" type="ORF">GCM10022410_23700</name>
</gene>
<evidence type="ECO:0000313" key="3">
    <source>
        <dbReference type="Proteomes" id="UP001501734"/>
    </source>
</evidence>
<dbReference type="InterPro" id="IPR001387">
    <property type="entry name" value="Cro/C1-type_HTH"/>
</dbReference>
<dbReference type="Proteomes" id="UP001501734">
    <property type="component" value="Unassembled WGS sequence"/>
</dbReference>
<dbReference type="InterPro" id="IPR010982">
    <property type="entry name" value="Lambda_DNA-bd_dom_sf"/>
</dbReference>
<dbReference type="Gene3D" id="1.25.40.400">
    <property type="match status" value="1"/>
</dbReference>
<dbReference type="Gene3D" id="1.10.260.40">
    <property type="entry name" value="lambda repressor-like DNA-binding domains"/>
    <property type="match status" value="1"/>
</dbReference>
<name>A0ABP7W0V1_9BACI</name>
<sequence length="294" mass="34876">MTLGKTIKRIRKMKNIKLKNICGNVIEMGNYWRFEQGQISVSADTFYQIINNLNITFEEFEFYHNDFKINTLDRLGKKMIQAFQSMNEDLLKEISEKSKLEYNKTQQIKYKHLHYLSNIYIDLINNQSIDPKSISEIKEYLTNCEQWGYYEVSLFNNILFCFGDLDTILILYKRMNQSYLRAKSLHKTPNAEIMLATNLITLCLEKKSYSKAQEINQFIQEKKIGERSMFARTLLLWCDGIINKIVFNNEDGLKKIQTSLQIMDTLNMESNLKMFNRWTKELFEKNNLSNNSLF</sequence>
<dbReference type="PANTHER" id="PTHR37038">
    <property type="entry name" value="TRANSCRIPTIONAL REGULATOR-RELATED"/>
    <property type="match status" value="1"/>
</dbReference>
<evidence type="ECO:0000259" key="1">
    <source>
        <dbReference type="PROSITE" id="PS50943"/>
    </source>
</evidence>
<dbReference type="InterPro" id="IPR010057">
    <property type="entry name" value="Transcription_activator_Rgg_C"/>
</dbReference>
<dbReference type="InterPro" id="IPR053163">
    <property type="entry name" value="HTH-type_regulator_Rgg"/>
</dbReference>
<accession>A0ABP7W0V1</accession>
<organism evidence="2 3">
    <name type="scientific">Amphibacillus indicireducens</name>
    <dbReference type="NCBI Taxonomy" id="1076330"/>
    <lineage>
        <taxon>Bacteria</taxon>
        <taxon>Bacillati</taxon>
        <taxon>Bacillota</taxon>
        <taxon>Bacilli</taxon>
        <taxon>Bacillales</taxon>
        <taxon>Bacillaceae</taxon>
        <taxon>Amphibacillus</taxon>
    </lineage>
</organism>
<dbReference type="NCBIfam" id="TIGR01716">
    <property type="entry name" value="RGG_Cterm"/>
    <property type="match status" value="1"/>
</dbReference>
<feature type="domain" description="HTH cro/C1-type" evidence="1">
    <location>
        <begin position="31"/>
        <end position="60"/>
    </location>
</feature>
<comment type="caution">
    <text evidence="2">The sequence shown here is derived from an EMBL/GenBank/DDBJ whole genome shotgun (WGS) entry which is preliminary data.</text>
</comment>
<dbReference type="CDD" id="cd00093">
    <property type="entry name" value="HTH_XRE"/>
    <property type="match status" value="1"/>
</dbReference>
<protein>
    <submittedName>
        <fullName evidence="2">XRE/MutR family transcriptional regulator</fullName>
    </submittedName>
</protein>
<proteinExistence type="predicted"/>
<keyword evidence="3" id="KW-1185">Reference proteome</keyword>
<dbReference type="Pfam" id="PF21259">
    <property type="entry name" value="Rgg_C"/>
    <property type="match status" value="1"/>
</dbReference>
<dbReference type="SUPFAM" id="SSF47413">
    <property type="entry name" value="lambda repressor-like DNA-binding domains"/>
    <property type="match status" value="1"/>
</dbReference>
<reference evidence="3" key="1">
    <citation type="journal article" date="2019" name="Int. J. Syst. Evol. Microbiol.">
        <title>The Global Catalogue of Microorganisms (GCM) 10K type strain sequencing project: providing services to taxonomists for standard genome sequencing and annotation.</title>
        <authorList>
            <consortium name="The Broad Institute Genomics Platform"/>
            <consortium name="The Broad Institute Genome Sequencing Center for Infectious Disease"/>
            <person name="Wu L."/>
            <person name="Ma J."/>
        </authorList>
    </citation>
    <scope>NUCLEOTIDE SEQUENCE [LARGE SCALE GENOMIC DNA]</scope>
    <source>
        <strain evidence="3">JCM 17250</strain>
    </source>
</reference>